<dbReference type="Gene3D" id="1.10.260.40">
    <property type="entry name" value="lambda repressor-like DNA-binding domains"/>
    <property type="match status" value="1"/>
</dbReference>
<evidence type="ECO:0000313" key="2">
    <source>
        <dbReference type="EMBL" id="AAZ46229.1"/>
    </source>
</evidence>
<reference evidence="2" key="1">
    <citation type="submission" date="2005-08" db="EMBL/GenBank/DDBJ databases">
        <title>Complete sequence of Dechloromonas aromatica RCB.</title>
        <authorList>
            <person name="Salinero K.K."/>
            <person name="Copeland A."/>
            <person name="Lucas S."/>
            <person name="Lapidus A."/>
            <person name="Barry K."/>
            <person name="Detter J.C."/>
            <person name="Glavina T."/>
            <person name="Hammon N."/>
            <person name="Israni S."/>
            <person name="Pitluck S."/>
            <person name="Di Bartolo G."/>
            <person name="Trong S."/>
            <person name="Schmutz J."/>
            <person name="Larimer F."/>
            <person name="Land M."/>
            <person name="Ivanova N."/>
            <person name="Richardson P."/>
        </authorList>
    </citation>
    <scope>NUCLEOTIDE SEQUENCE</scope>
    <source>
        <strain evidence="2">RCB</strain>
    </source>
</reference>
<name>Q47G02_DECAR</name>
<dbReference type="STRING" id="159087.Daro_1480"/>
<gene>
    <name evidence="2" type="ordered locus">Daro_1480</name>
</gene>
<dbReference type="KEGG" id="dar:Daro_1480"/>
<dbReference type="EMBL" id="CP000089">
    <property type="protein sequence ID" value="AAZ46229.1"/>
    <property type="molecule type" value="Genomic_DNA"/>
</dbReference>
<dbReference type="InterPro" id="IPR001387">
    <property type="entry name" value="Cro/C1-type_HTH"/>
</dbReference>
<feature type="domain" description="HTH cro/C1-type" evidence="1">
    <location>
        <begin position="17"/>
        <end position="47"/>
    </location>
</feature>
<dbReference type="Pfam" id="PF01381">
    <property type="entry name" value="HTH_3"/>
    <property type="match status" value="1"/>
</dbReference>
<evidence type="ECO:0000259" key="1">
    <source>
        <dbReference type="PROSITE" id="PS50943"/>
    </source>
</evidence>
<organism evidence="2">
    <name type="scientific">Dechloromonas aromatica (strain RCB)</name>
    <dbReference type="NCBI Taxonomy" id="159087"/>
    <lineage>
        <taxon>Bacteria</taxon>
        <taxon>Pseudomonadati</taxon>
        <taxon>Pseudomonadota</taxon>
        <taxon>Betaproteobacteria</taxon>
        <taxon>Rhodocyclales</taxon>
        <taxon>Azonexaceae</taxon>
        <taxon>Dechloromonas</taxon>
    </lineage>
</organism>
<proteinExistence type="predicted"/>
<dbReference type="GO" id="GO:0003677">
    <property type="term" value="F:DNA binding"/>
    <property type="evidence" value="ECO:0007669"/>
    <property type="project" value="InterPro"/>
</dbReference>
<dbReference type="HOGENOM" id="CLU_2408349_0_0_4"/>
<protein>
    <submittedName>
        <fullName evidence="2">Helix-turn-helix motif protein</fullName>
    </submittedName>
</protein>
<dbReference type="SUPFAM" id="SSF47413">
    <property type="entry name" value="lambda repressor-like DNA-binding domains"/>
    <property type="match status" value="1"/>
</dbReference>
<dbReference type="OrthoDB" id="129597at2"/>
<sequence length="92" mass="9883">MPSALTCLARNASHSSLSGLRRLLGLSQAALAGRLGVSQPHVAQLESQADMHLGTLRRHIAALGGELELVVRFPDQRIEIVLPDNNTPHPPH</sequence>
<dbReference type="PROSITE" id="PS50943">
    <property type="entry name" value="HTH_CROC1"/>
    <property type="match status" value="1"/>
</dbReference>
<dbReference type="eggNOG" id="COG1396">
    <property type="taxonomic scope" value="Bacteria"/>
</dbReference>
<dbReference type="InterPro" id="IPR010982">
    <property type="entry name" value="Lambda_DNA-bd_dom_sf"/>
</dbReference>
<accession>Q47G02</accession>
<dbReference type="SMART" id="SM00530">
    <property type="entry name" value="HTH_XRE"/>
    <property type="match status" value="1"/>
</dbReference>
<dbReference type="AlphaFoldDB" id="Q47G02"/>